<evidence type="ECO:0000256" key="10">
    <source>
        <dbReference type="ARBA" id="ARBA00029409"/>
    </source>
</evidence>
<dbReference type="Proteomes" id="UP000252147">
    <property type="component" value="Unassembled WGS sequence"/>
</dbReference>
<dbReference type="InterPro" id="IPR035907">
    <property type="entry name" value="Hppk_sf"/>
</dbReference>
<dbReference type="InterPro" id="IPR000550">
    <property type="entry name" value="Hppk"/>
</dbReference>
<accession>A0A368BQ28</accession>
<keyword evidence="8" id="KW-0067">ATP-binding</keyword>
<evidence type="ECO:0000256" key="12">
    <source>
        <dbReference type="ARBA" id="ARBA00033413"/>
    </source>
</evidence>
<dbReference type="CDD" id="cd00483">
    <property type="entry name" value="HPPK"/>
    <property type="match status" value="1"/>
</dbReference>
<evidence type="ECO:0000256" key="2">
    <source>
        <dbReference type="ARBA" id="ARBA00005810"/>
    </source>
</evidence>
<comment type="caution">
    <text evidence="14">The sequence shown here is derived from an EMBL/GenBank/DDBJ whole genome shotgun (WGS) entry which is preliminary data.</text>
</comment>
<dbReference type="AlphaFoldDB" id="A0A368BQ28"/>
<organism evidence="14 15">
    <name type="scientific">SAR86 cluster bacterium</name>
    <dbReference type="NCBI Taxonomy" id="2030880"/>
    <lineage>
        <taxon>Bacteria</taxon>
        <taxon>Pseudomonadati</taxon>
        <taxon>Pseudomonadota</taxon>
        <taxon>Gammaproteobacteria</taxon>
        <taxon>SAR86 cluster</taxon>
    </lineage>
</organism>
<comment type="function">
    <text evidence="10">Catalyzes the transfer of pyrophosphate from adenosine triphosphate (ATP) to 6-hydroxymethyl-7,8-dihydropterin, an enzymatic step in folate biosynthesis pathway.</text>
</comment>
<dbReference type="UniPathway" id="UPA00077">
    <property type="reaction ID" value="UER00155"/>
</dbReference>
<name>A0A368BQ28_9GAMM</name>
<comment type="pathway">
    <text evidence="1">Cofactor biosynthesis; tetrahydrofolate biosynthesis; 2-amino-4-hydroxy-6-hydroxymethyl-7,8-dihydropteridine diphosphate from 7,8-dihydroneopterin triphosphate: step 4/4.</text>
</comment>
<evidence type="ECO:0000256" key="5">
    <source>
        <dbReference type="ARBA" id="ARBA00022679"/>
    </source>
</evidence>
<evidence type="ECO:0000313" key="14">
    <source>
        <dbReference type="EMBL" id="RCL39351.1"/>
    </source>
</evidence>
<dbReference type="GO" id="GO:0046654">
    <property type="term" value="P:tetrahydrofolate biosynthetic process"/>
    <property type="evidence" value="ECO:0007669"/>
    <property type="project" value="UniProtKB-UniPathway"/>
</dbReference>
<evidence type="ECO:0000313" key="15">
    <source>
        <dbReference type="Proteomes" id="UP000252147"/>
    </source>
</evidence>
<evidence type="ECO:0000256" key="3">
    <source>
        <dbReference type="ARBA" id="ARBA00013253"/>
    </source>
</evidence>
<dbReference type="PANTHER" id="PTHR43071">
    <property type="entry name" value="2-AMINO-4-HYDROXY-6-HYDROXYMETHYLDIHYDROPTERIDINE PYROPHOSPHOKINASE"/>
    <property type="match status" value="1"/>
</dbReference>
<feature type="domain" description="7,8-dihydro-6-hydroxymethylpterin-pyrophosphokinase" evidence="13">
    <location>
        <begin position="17"/>
        <end position="144"/>
    </location>
</feature>
<dbReference type="GO" id="GO:0003848">
    <property type="term" value="F:2-amino-4-hydroxy-6-hydroxymethyldihydropteridine diphosphokinase activity"/>
    <property type="evidence" value="ECO:0007669"/>
    <property type="project" value="UniProtKB-EC"/>
</dbReference>
<protein>
    <recommendedName>
        <fullName evidence="4">2-amino-4-hydroxy-6-hydroxymethyldihydropteridine pyrophosphokinase</fullName>
        <ecNumber evidence="3">2.7.6.3</ecNumber>
    </recommendedName>
    <alternativeName>
        <fullName evidence="11">6-hydroxymethyl-7,8-dihydropterin pyrophosphokinase</fullName>
    </alternativeName>
    <alternativeName>
        <fullName evidence="12">7,8-dihydro-6-hydroxymethylpterin-pyrophosphokinase</fullName>
    </alternativeName>
</protein>
<evidence type="ECO:0000256" key="8">
    <source>
        <dbReference type="ARBA" id="ARBA00022840"/>
    </source>
</evidence>
<dbReference type="SUPFAM" id="SSF55083">
    <property type="entry name" value="6-hydroxymethyl-7,8-dihydropterin pyrophosphokinase, HPPK"/>
    <property type="match status" value="1"/>
</dbReference>
<dbReference type="GO" id="GO:0005524">
    <property type="term" value="F:ATP binding"/>
    <property type="evidence" value="ECO:0007669"/>
    <property type="project" value="UniProtKB-KW"/>
</dbReference>
<dbReference type="Gene3D" id="3.30.70.560">
    <property type="entry name" value="7,8-Dihydro-6-hydroxymethylpterin-pyrophosphokinase HPPK"/>
    <property type="match status" value="1"/>
</dbReference>
<evidence type="ECO:0000256" key="7">
    <source>
        <dbReference type="ARBA" id="ARBA00022777"/>
    </source>
</evidence>
<evidence type="ECO:0000256" key="9">
    <source>
        <dbReference type="ARBA" id="ARBA00022909"/>
    </source>
</evidence>
<evidence type="ECO:0000256" key="1">
    <source>
        <dbReference type="ARBA" id="ARBA00005051"/>
    </source>
</evidence>
<gene>
    <name evidence="14" type="primary">folK</name>
    <name evidence="14" type="ORF">DBW97_01075</name>
</gene>
<dbReference type="GO" id="GO:0046656">
    <property type="term" value="P:folic acid biosynthetic process"/>
    <property type="evidence" value="ECO:0007669"/>
    <property type="project" value="UniProtKB-KW"/>
</dbReference>
<dbReference type="EC" id="2.7.6.3" evidence="3"/>
<dbReference type="PANTHER" id="PTHR43071:SF1">
    <property type="entry name" value="2-AMINO-4-HYDROXY-6-HYDROXYMETHYLDIHYDROPTERIDINE PYROPHOSPHOKINASE"/>
    <property type="match status" value="1"/>
</dbReference>
<sequence length="146" mass="17038">MLELLSKEIKAHMNKFYVLIGSNIDPHNNINLCLEKIAAHSDLEQIQISSFYESEAFGMEGDNFINAVIYLKSKKNHKEILRLLKQIEHECGRVRDPNNKFIDRTLDLDIIDWNGFAGMLDDKQYPDPEIQQRDFIKIPYLELKAT</sequence>
<evidence type="ECO:0000259" key="13">
    <source>
        <dbReference type="Pfam" id="PF01288"/>
    </source>
</evidence>
<dbReference type="Pfam" id="PF01288">
    <property type="entry name" value="HPPK"/>
    <property type="match status" value="1"/>
</dbReference>
<dbReference type="GO" id="GO:0016301">
    <property type="term" value="F:kinase activity"/>
    <property type="evidence" value="ECO:0007669"/>
    <property type="project" value="UniProtKB-KW"/>
</dbReference>
<keyword evidence="6" id="KW-0547">Nucleotide-binding</keyword>
<keyword evidence="5 14" id="KW-0808">Transferase</keyword>
<comment type="similarity">
    <text evidence="2">Belongs to the HPPK family.</text>
</comment>
<keyword evidence="9" id="KW-0289">Folate biosynthesis</keyword>
<evidence type="ECO:0000256" key="4">
    <source>
        <dbReference type="ARBA" id="ARBA00016218"/>
    </source>
</evidence>
<proteinExistence type="inferred from homology"/>
<keyword evidence="7 14" id="KW-0418">Kinase</keyword>
<dbReference type="NCBIfam" id="TIGR01498">
    <property type="entry name" value="folK"/>
    <property type="match status" value="1"/>
</dbReference>
<dbReference type="EMBL" id="QOPD01000001">
    <property type="protein sequence ID" value="RCL39351.1"/>
    <property type="molecule type" value="Genomic_DNA"/>
</dbReference>
<reference evidence="14 15" key="1">
    <citation type="journal article" date="2018" name="Microbiome">
        <title>Fine metagenomic profile of the Mediterranean stratified and mixed water columns revealed by assembly and recruitment.</title>
        <authorList>
            <person name="Haro-Moreno J.M."/>
            <person name="Lopez-Perez M."/>
            <person name="De La Torre J.R."/>
            <person name="Picazo A."/>
            <person name="Camacho A."/>
            <person name="Rodriguez-Valera F."/>
        </authorList>
    </citation>
    <scope>NUCLEOTIDE SEQUENCE [LARGE SCALE GENOMIC DNA]</scope>
    <source>
        <strain evidence="14">MED-G83</strain>
    </source>
</reference>
<evidence type="ECO:0000256" key="6">
    <source>
        <dbReference type="ARBA" id="ARBA00022741"/>
    </source>
</evidence>
<evidence type="ECO:0000256" key="11">
    <source>
        <dbReference type="ARBA" id="ARBA00029766"/>
    </source>
</evidence>